<dbReference type="Gene3D" id="1.10.405.20">
    <property type="match status" value="1"/>
</dbReference>
<dbReference type="SUPFAM" id="SSF51905">
    <property type="entry name" value="FAD/NAD(P)-binding domain"/>
    <property type="match status" value="1"/>
</dbReference>
<feature type="domain" description="Amine oxidase" evidence="1">
    <location>
        <begin position="10"/>
        <end position="287"/>
    </location>
</feature>
<dbReference type="RefSeq" id="WP_043412299.1">
    <property type="nucleotide sequence ID" value="NZ_JPMI01000378.1"/>
</dbReference>
<dbReference type="Pfam" id="PF01593">
    <property type="entry name" value="Amino_oxidase"/>
    <property type="match status" value="1"/>
</dbReference>
<dbReference type="PANTHER" id="PTHR42923">
    <property type="entry name" value="PROTOPORPHYRINOGEN OXIDASE"/>
    <property type="match status" value="1"/>
</dbReference>
<dbReference type="Gene3D" id="3.30.70.1990">
    <property type="match status" value="1"/>
</dbReference>
<sequence length="507" mass="56760">MKVAIVGGGIAGMGAAYSLHRQHEVTLFEESQALGGHAHTVEVTREGRTVPVDIGFLIYHPWVYPNLSALFRKLGVETQPLRPGLELSIHFQGGHWRTGRDSAFWESVRHEVERFQLAVPELVSNPKKYMPLTVEQYLDEEGYSEDFKHKVMAPLLSVLFVTRIGLLQMSMFMVAATFGPVSGYSMDGPTPWRTVKQGSREYVRRLSAVFASGVRTGCGVRSIRRERDGVTVTSADGGVHRFDQVVLATEAGTALKLLEDPSSDEAVLLGEVEYEPASIVLHTDPRVMPEDRSLWAAYTYVTPEARGPFTRAHYNYYLPALQDWVGEDLFATCNPPEGLVDPAKVVKTMRWQHLVCDGMHPVRSAELHRIQGKRRTYFCGEYVGFISGHEMAFTSGLAVGRALGGEFPFEDSEFARRSFYDLAVHHMKVVRPEDAPVEGAPTWWPPPMARVQSEVLRGLVEDEVRRRMRAVLPLPEVLRPLEQAVAGTVAGRVSLYDELRKQKKQST</sequence>
<proteinExistence type="predicted"/>
<dbReference type="InterPro" id="IPR036188">
    <property type="entry name" value="FAD/NAD-bd_sf"/>
</dbReference>
<evidence type="ECO:0000313" key="2">
    <source>
        <dbReference type="EMBL" id="KFA87386.1"/>
    </source>
</evidence>
<dbReference type="Proteomes" id="UP000028547">
    <property type="component" value="Unassembled WGS sequence"/>
</dbReference>
<gene>
    <name evidence="2" type="ORF">Q664_47705</name>
</gene>
<comment type="caution">
    <text evidence="2">The sequence shown here is derived from an EMBL/GenBank/DDBJ whole genome shotgun (WGS) entry which is preliminary data.</text>
</comment>
<accession>A0A084SG01</accession>
<protein>
    <recommendedName>
        <fullName evidence="1">Amine oxidase domain-containing protein</fullName>
    </recommendedName>
</protein>
<dbReference type="InterPro" id="IPR002937">
    <property type="entry name" value="Amino_oxidase"/>
</dbReference>
<evidence type="ECO:0000313" key="3">
    <source>
        <dbReference type="Proteomes" id="UP000028547"/>
    </source>
</evidence>
<dbReference type="GO" id="GO:0016491">
    <property type="term" value="F:oxidoreductase activity"/>
    <property type="evidence" value="ECO:0007669"/>
    <property type="project" value="InterPro"/>
</dbReference>
<organism evidence="2 3">
    <name type="scientific">Archangium violaceum Cb vi76</name>
    <dbReference type="NCBI Taxonomy" id="1406225"/>
    <lineage>
        <taxon>Bacteria</taxon>
        <taxon>Pseudomonadati</taxon>
        <taxon>Myxococcota</taxon>
        <taxon>Myxococcia</taxon>
        <taxon>Myxococcales</taxon>
        <taxon>Cystobacterineae</taxon>
        <taxon>Archangiaceae</taxon>
        <taxon>Archangium</taxon>
    </lineage>
</organism>
<dbReference type="EMBL" id="JPMI01000378">
    <property type="protein sequence ID" value="KFA87386.1"/>
    <property type="molecule type" value="Genomic_DNA"/>
</dbReference>
<dbReference type="Gene3D" id="3.50.50.60">
    <property type="entry name" value="FAD/NAD(P)-binding domain"/>
    <property type="match status" value="1"/>
</dbReference>
<dbReference type="InterPro" id="IPR050464">
    <property type="entry name" value="Zeta_carotene_desat/Oxidored"/>
</dbReference>
<dbReference type="PANTHER" id="PTHR42923:SF17">
    <property type="entry name" value="AMINE OXIDASE DOMAIN-CONTAINING PROTEIN"/>
    <property type="match status" value="1"/>
</dbReference>
<reference evidence="2 3" key="1">
    <citation type="submission" date="2014-07" db="EMBL/GenBank/DDBJ databases">
        <title>Draft Genome Sequence of Gephyronic Acid Producer, Cystobacter violaceus Strain Cb vi76.</title>
        <authorList>
            <person name="Stevens D.C."/>
            <person name="Young J."/>
            <person name="Carmichael R."/>
            <person name="Tan J."/>
            <person name="Taylor R.E."/>
        </authorList>
    </citation>
    <scope>NUCLEOTIDE SEQUENCE [LARGE SCALE GENOMIC DNA]</scope>
    <source>
        <strain evidence="2 3">Cb vi76</strain>
    </source>
</reference>
<name>A0A084SG01_9BACT</name>
<evidence type="ECO:0000259" key="1">
    <source>
        <dbReference type="Pfam" id="PF01593"/>
    </source>
</evidence>
<dbReference type="AlphaFoldDB" id="A0A084SG01"/>